<dbReference type="EMBL" id="JBBPBM010000001">
    <property type="protein sequence ID" value="KAK8600018.1"/>
    <property type="molecule type" value="Genomic_DNA"/>
</dbReference>
<keyword evidence="2" id="KW-1185">Reference proteome</keyword>
<evidence type="ECO:0000313" key="1">
    <source>
        <dbReference type="EMBL" id="KAK8600018.1"/>
    </source>
</evidence>
<accession>A0ABR2GAZ7</accession>
<protein>
    <submittedName>
        <fullName evidence="1">Uncharacterized protein</fullName>
    </submittedName>
</protein>
<organism evidence="1 2">
    <name type="scientific">Hibiscus sabdariffa</name>
    <name type="common">roselle</name>
    <dbReference type="NCBI Taxonomy" id="183260"/>
    <lineage>
        <taxon>Eukaryota</taxon>
        <taxon>Viridiplantae</taxon>
        <taxon>Streptophyta</taxon>
        <taxon>Embryophyta</taxon>
        <taxon>Tracheophyta</taxon>
        <taxon>Spermatophyta</taxon>
        <taxon>Magnoliopsida</taxon>
        <taxon>eudicotyledons</taxon>
        <taxon>Gunneridae</taxon>
        <taxon>Pentapetalae</taxon>
        <taxon>rosids</taxon>
        <taxon>malvids</taxon>
        <taxon>Malvales</taxon>
        <taxon>Malvaceae</taxon>
        <taxon>Malvoideae</taxon>
        <taxon>Hibiscus</taxon>
    </lineage>
</organism>
<comment type="caution">
    <text evidence="1">The sequence shown here is derived from an EMBL/GenBank/DDBJ whole genome shotgun (WGS) entry which is preliminary data.</text>
</comment>
<dbReference type="Proteomes" id="UP001472677">
    <property type="component" value="Unassembled WGS sequence"/>
</dbReference>
<proteinExistence type="predicted"/>
<name>A0ABR2GAZ7_9ROSI</name>
<gene>
    <name evidence="1" type="ORF">V6N12_049879</name>
</gene>
<sequence length="103" mass="11882">MVSASSKVDRFPLSILAVPPPLHCFRRFFSLHSRPWFSREVFISRSMELCLVVSWSHHRCHGRMGEDILSSTTFIFGSVEIEGEVSICPPENPFHVDHHRSPY</sequence>
<evidence type="ECO:0000313" key="2">
    <source>
        <dbReference type="Proteomes" id="UP001472677"/>
    </source>
</evidence>
<reference evidence="1 2" key="1">
    <citation type="journal article" date="2024" name="G3 (Bethesda)">
        <title>Genome assembly of Hibiscus sabdariffa L. provides insights into metabolisms of medicinal natural products.</title>
        <authorList>
            <person name="Kim T."/>
        </authorList>
    </citation>
    <scope>NUCLEOTIDE SEQUENCE [LARGE SCALE GENOMIC DNA]</scope>
    <source>
        <strain evidence="1">TK-2024</strain>
        <tissue evidence="1">Old leaves</tissue>
    </source>
</reference>